<protein>
    <submittedName>
        <fullName evidence="2">Uncharacterized protein</fullName>
    </submittedName>
</protein>
<dbReference type="InterPro" id="IPR045749">
    <property type="entry name" value="DUF6090"/>
</dbReference>
<keyword evidence="1" id="KW-0472">Membrane</keyword>
<organism evidence="2 3">
    <name type="scientific">Flagellimonas algicola</name>
    <dbReference type="NCBI Taxonomy" id="2583815"/>
    <lineage>
        <taxon>Bacteria</taxon>
        <taxon>Pseudomonadati</taxon>
        <taxon>Bacteroidota</taxon>
        <taxon>Flavobacteriia</taxon>
        <taxon>Flavobacteriales</taxon>
        <taxon>Flavobacteriaceae</taxon>
        <taxon>Flagellimonas</taxon>
    </lineage>
</organism>
<proteinExistence type="predicted"/>
<dbReference type="Proteomes" id="UP000751614">
    <property type="component" value="Unassembled WGS sequence"/>
</dbReference>
<keyword evidence="1" id="KW-1133">Transmembrane helix</keyword>
<keyword evidence="1" id="KW-0812">Transmembrane</keyword>
<accession>A0ABY2WMG1</accession>
<name>A0ABY2WMG1_9FLAO</name>
<dbReference type="EMBL" id="VCNI01000002">
    <property type="protein sequence ID" value="TMU55564.1"/>
    <property type="molecule type" value="Genomic_DNA"/>
</dbReference>
<dbReference type="Pfam" id="PF19578">
    <property type="entry name" value="DUF6090"/>
    <property type="match status" value="1"/>
</dbReference>
<keyword evidence="3" id="KW-1185">Reference proteome</keyword>
<gene>
    <name evidence="2" type="ORF">FGG15_15465</name>
</gene>
<evidence type="ECO:0000313" key="3">
    <source>
        <dbReference type="Proteomes" id="UP000751614"/>
    </source>
</evidence>
<reference evidence="2 3" key="1">
    <citation type="submission" date="2019-05" db="EMBL/GenBank/DDBJ databases">
        <title>Flagellimonas sp. AsT0115, sp. nov., isolated from a marine red algae, Asparagopsis taxiformis.</title>
        <authorList>
            <person name="Kim J."/>
            <person name="Jeong S.E."/>
            <person name="Jeon C.O."/>
        </authorList>
    </citation>
    <scope>NUCLEOTIDE SEQUENCE [LARGE SCALE GENOMIC DNA]</scope>
    <source>
        <strain evidence="2 3">AsT0115</strain>
    </source>
</reference>
<feature type="transmembrane region" description="Helical" evidence="1">
    <location>
        <begin position="21"/>
        <end position="42"/>
    </location>
</feature>
<comment type="caution">
    <text evidence="2">The sequence shown here is derived from an EMBL/GenBank/DDBJ whole genome shotgun (WGS) entry which is preliminary data.</text>
</comment>
<evidence type="ECO:0000313" key="2">
    <source>
        <dbReference type="EMBL" id="TMU55564.1"/>
    </source>
</evidence>
<evidence type="ECO:0000256" key="1">
    <source>
        <dbReference type="SAM" id="Phobius"/>
    </source>
</evidence>
<dbReference type="RefSeq" id="WP_138837847.1">
    <property type="nucleotide sequence ID" value="NZ_VCNI01000002.1"/>
</dbReference>
<sequence length="241" mass="28370">MIKFFRRIRQNLLEESKTTKYLTYALGEIALVVIGILIALSINNWNESRQHEKIKGNIYKTVVEDIKKDSSEVAMVLNFIQDRKNTFEKILHDSLTLKDIEENELIFSILTDVRVLSIEQRGYDLLRNFEDQSVSMNDSLSFRIINFYASSLFFAGKVENLIIDDLIKTNDLWKNQDWYAQIMKNNKDEKFKNYMLTDVEFKNLCAFRYSLLYENYVPTIEQFQEGGEQIRAAINARLDSK</sequence>